<dbReference type="OrthoDB" id="9775224at2"/>
<feature type="domain" description="Polyphosphate kinase-2-related" evidence="4">
    <location>
        <begin position="30"/>
        <end position="254"/>
    </location>
</feature>
<keyword evidence="3" id="KW-0418">Kinase</keyword>
<dbReference type="GeneID" id="78294963"/>
<dbReference type="InterPro" id="IPR022488">
    <property type="entry name" value="PPK2-related"/>
</dbReference>
<reference evidence="5 6" key="1">
    <citation type="submission" date="2018-04" db="EMBL/GenBank/DDBJ databases">
        <title>Genomic Encyclopedia of Type Strains, Phase IV (KMG-IV): sequencing the most valuable type-strain genomes for metagenomic binning, comparative biology and taxonomic classification.</title>
        <authorList>
            <person name="Goeker M."/>
        </authorList>
    </citation>
    <scope>NUCLEOTIDE SEQUENCE [LARGE SCALE GENOMIC DNA]</scope>
    <source>
        <strain evidence="5 6">DSM 14823</strain>
    </source>
</reference>
<dbReference type="PIRSF" id="PIRSF028756">
    <property type="entry name" value="PPK2_prd"/>
    <property type="match status" value="1"/>
</dbReference>
<dbReference type="InterPro" id="IPR022300">
    <property type="entry name" value="PPK2-rel_1"/>
</dbReference>
<dbReference type="NCBIfam" id="TIGR03709">
    <property type="entry name" value="PPK2_rel_1"/>
    <property type="match status" value="1"/>
</dbReference>
<keyword evidence="6" id="KW-1185">Reference proteome</keyword>
<keyword evidence="2 5" id="KW-0808">Transferase</keyword>
<evidence type="ECO:0000259" key="4">
    <source>
        <dbReference type="Pfam" id="PF03976"/>
    </source>
</evidence>
<organism evidence="5 6">
    <name type="scientific">Victivallis vadensis</name>
    <dbReference type="NCBI Taxonomy" id="172901"/>
    <lineage>
        <taxon>Bacteria</taxon>
        <taxon>Pseudomonadati</taxon>
        <taxon>Lentisphaerota</taxon>
        <taxon>Lentisphaeria</taxon>
        <taxon>Victivallales</taxon>
        <taxon>Victivallaceae</taxon>
        <taxon>Victivallis</taxon>
    </lineage>
</organism>
<dbReference type="Gene3D" id="3.40.50.300">
    <property type="entry name" value="P-loop containing nucleotide triphosphate hydrolases"/>
    <property type="match status" value="1"/>
</dbReference>
<dbReference type="PANTHER" id="PTHR34383:SF3">
    <property type="entry name" value="POLYPHOSPHATE:AMP PHOSPHOTRANSFERASE"/>
    <property type="match status" value="1"/>
</dbReference>
<protein>
    <submittedName>
        <fullName evidence="5">Polyphosphate:AMP phosphotransferase</fullName>
    </submittedName>
</protein>
<evidence type="ECO:0000256" key="2">
    <source>
        <dbReference type="ARBA" id="ARBA00022679"/>
    </source>
</evidence>
<evidence type="ECO:0000313" key="6">
    <source>
        <dbReference type="Proteomes" id="UP000245959"/>
    </source>
</evidence>
<dbReference type="Pfam" id="PF03976">
    <property type="entry name" value="PPK2"/>
    <property type="match status" value="1"/>
</dbReference>
<evidence type="ECO:0000256" key="1">
    <source>
        <dbReference type="ARBA" id="ARBA00009924"/>
    </source>
</evidence>
<dbReference type="AlphaFoldDB" id="A0A2U1B249"/>
<dbReference type="InterPro" id="IPR027417">
    <property type="entry name" value="P-loop_NTPase"/>
</dbReference>
<comment type="caution">
    <text evidence="5">The sequence shown here is derived from an EMBL/GenBank/DDBJ whole genome shotgun (WGS) entry which is preliminary data.</text>
</comment>
<comment type="similarity">
    <text evidence="1">Belongs to the polyphosphate kinase 2 (PPK2) family. Class I subfamily.</text>
</comment>
<gene>
    <name evidence="5" type="ORF">C8D82_11048</name>
</gene>
<dbReference type="EMBL" id="QEKH01000010">
    <property type="protein sequence ID" value="PVY42740.1"/>
    <property type="molecule type" value="Genomic_DNA"/>
</dbReference>
<dbReference type="SUPFAM" id="SSF52540">
    <property type="entry name" value="P-loop containing nucleoside triphosphate hydrolases"/>
    <property type="match status" value="1"/>
</dbReference>
<evidence type="ECO:0000256" key="3">
    <source>
        <dbReference type="ARBA" id="ARBA00022777"/>
    </source>
</evidence>
<evidence type="ECO:0000313" key="5">
    <source>
        <dbReference type="EMBL" id="PVY42740.1"/>
    </source>
</evidence>
<accession>A0A2U1B249</accession>
<dbReference type="RefSeq" id="WP_116883653.1">
    <property type="nucleotide sequence ID" value="NZ_CABMMC010000213.1"/>
</dbReference>
<dbReference type="InterPro" id="IPR016898">
    <property type="entry name" value="Polyphosphate_phosphotransfera"/>
</dbReference>
<name>A0A2U1B249_9BACT</name>
<dbReference type="Proteomes" id="UP000245959">
    <property type="component" value="Unassembled WGS sequence"/>
</dbReference>
<dbReference type="PANTHER" id="PTHR34383">
    <property type="entry name" value="POLYPHOSPHATE:AMP PHOSPHOTRANSFERASE-RELATED"/>
    <property type="match status" value="1"/>
</dbReference>
<dbReference type="GO" id="GO:0006797">
    <property type="term" value="P:polyphosphate metabolic process"/>
    <property type="evidence" value="ECO:0007669"/>
    <property type="project" value="InterPro"/>
</dbReference>
<dbReference type="GO" id="GO:0008976">
    <property type="term" value="F:polyphosphate kinase activity"/>
    <property type="evidence" value="ECO:0007669"/>
    <property type="project" value="InterPro"/>
</dbReference>
<sequence length="286" mass="33865">MDYRGKFMVKPGEEVKLSKIDPDETFKTDKDAETLELTAKYTKELTELQNHLYAENRHSLLIVLQGMDAAGKDGVINHVLAPLNPQGCRCQPFKAPTELELAHDFLWRVHRAAPRKGEIVIFNRSHYEDVLVQRVHNLVPKEVWSERYELINDFEKLLWKSGTTIVKFFLHISEEEQLKRFKQRLEDPERNWKISQSDYSERTYWDEYRKAFEEALSRCSFNHAPWYVIPSNHKYFRNLAISQILADTLRDLDMQMPPCKVDLEKIRQEYEQAAETIRRKKQSGHL</sequence>
<proteinExistence type="inferred from homology"/>